<evidence type="ECO:0000313" key="5">
    <source>
        <dbReference type="EMBL" id="KAG5192979.1"/>
    </source>
</evidence>
<dbReference type="GO" id="GO:0035023">
    <property type="term" value="P:regulation of Rho protein signal transduction"/>
    <property type="evidence" value="ECO:0007669"/>
    <property type="project" value="TreeGrafter"/>
</dbReference>
<dbReference type="PANTHER" id="PTHR12287">
    <property type="entry name" value="EPIDERMAL GROWTH FACTOR RECEPTOR KINASE SUBSTRATE EPS8-RELATED PROTEIN"/>
    <property type="match status" value="1"/>
</dbReference>
<dbReference type="EMBL" id="JAFCMP010000001">
    <property type="protein sequence ID" value="KAG5192979.1"/>
    <property type="molecule type" value="Genomic_DNA"/>
</dbReference>
<evidence type="ECO:0000256" key="1">
    <source>
        <dbReference type="ARBA" id="ARBA00022443"/>
    </source>
</evidence>
<dbReference type="SMART" id="SM00326">
    <property type="entry name" value="SH3"/>
    <property type="match status" value="2"/>
</dbReference>
<name>A0A835ZL43_9STRA</name>
<feature type="compositionally biased region" description="Low complexity" evidence="3">
    <location>
        <begin position="339"/>
        <end position="352"/>
    </location>
</feature>
<dbReference type="Pfam" id="PF14604">
    <property type="entry name" value="SH3_9"/>
    <property type="match status" value="1"/>
</dbReference>
<dbReference type="Gene3D" id="2.30.30.40">
    <property type="entry name" value="SH3 Domains"/>
    <property type="match status" value="2"/>
</dbReference>
<evidence type="ECO:0000256" key="3">
    <source>
        <dbReference type="SAM" id="MobiDB-lite"/>
    </source>
</evidence>
<gene>
    <name evidence="5" type="ORF">JKP88DRAFT_260850</name>
</gene>
<dbReference type="SUPFAM" id="SSF54534">
    <property type="entry name" value="FKBP-like"/>
    <property type="match status" value="1"/>
</dbReference>
<sequence length="993" mass="98553">MSEKSPRRKGDRHSTRGAAAGGGGGSDATPSPRHDAARGGGGGAAGASPNAASTAQQAAAAAARPFAAVCGWDFPGGGPLFLPCARGEVVAIVCTRHARWWEARNRRGRSGFVPAAFLLRMPGGVAPVVEPPAAALALSPDGPGEVIEYLLVEVTDREGVEADALAFEVLVGLPGGKSRITPHQTPTSSTNFTHKTTRAQVQSKQKRLSDFRALAAAVAASALPALGDRAPPDVLRLTRELLGGGGGGGGGSAGGGSGHGGGKGAAVDASGGGGGGGGGGGAPAELSGERLGDYLQALVDHARTRSAVAAWLFPGDALGLGPLFPSAAAYPVDPPAPASPTSSCGSPQSASAAGGGKGHRTRGEERRRRSRRASGAHTPPGDAAPLPHGGGSPAAAAAAAGGGGAGGAGACGEYQAVFAWAPETADDLELAPGECVTVVAAHANGWWYGKNQATGDVGFFPCNYVQRREAPPPPPERVLPPGAALPSQRRKDSVSRSRGASRDRSRSRSRSPGSPRAGSASVGAATAGGGGGGGGGGSASPPDSPINKIAKAMRRSLLSWGGDEMHHRGDSAASSGSAAEDGGAAPPLPGSAAAAAPARACGSAQRHRVRICSFTLSRRTHARAQEMLGGPAEEAAPAPKEGTGACRAGTIAALRCDAFSWDGASNCMRWYAGTAKGGDDASLLTFQLGAGHVTEALDEGIQRLSPGHSAAIIGTPAKAYGERMRTAVTVQSVVLARVERAECCESARRHAMPEALLPRCPIPLRPHAGEAGFPPYVPKNSHVVWRVTVERGGAPPPPGFAPCGPPPLLECKRRSTASRSRSISRPASVIIADSPAADAAVASAVATAAAAAAAAAAGPSAAAAAAPPKTMPATVTAAEAADTESLLARFAQWNAELGKPPIPPPPAGGGAAAAGKASRSSGTAPAAARSISPIVTTRRSLDNSPTYAPPQPQLPASAAATPSGSKSKGKATPEGGSKSPRGGAWAGFKKAFS</sequence>
<keyword evidence="1 2" id="KW-0728">SH3 domain</keyword>
<reference evidence="5" key="1">
    <citation type="submission" date="2021-02" db="EMBL/GenBank/DDBJ databases">
        <title>First Annotated Genome of the Yellow-green Alga Tribonema minus.</title>
        <authorList>
            <person name="Mahan K.M."/>
        </authorList>
    </citation>
    <scope>NUCLEOTIDE SEQUENCE</scope>
    <source>
        <strain evidence="5">UTEX B ZZ1240</strain>
    </source>
</reference>
<dbReference type="InterPro" id="IPR001179">
    <property type="entry name" value="PPIase_FKBP_dom"/>
</dbReference>
<dbReference type="InterPro" id="IPR036028">
    <property type="entry name" value="SH3-like_dom_sf"/>
</dbReference>
<feature type="compositionally biased region" description="Polar residues" evidence="3">
    <location>
        <begin position="933"/>
        <end position="946"/>
    </location>
</feature>
<dbReference type="AlphaFoldDB" id="A0A835ZL43"/>
<feature type="compositionally biased region" description="Low complexity" evidence="3">
    <location>
        <begin position="510"/>
        <end position="525"/>
    </location>
</feature>
<dbReference type="OrthoDB" id="207120at2759"/>
<feature type="compositionally biased region" description="Low complexity" evidence="3">
    <location>
        <begin position="375"/>
        <end position="399"/>
    </location>
</feature>
<dbReference type="Gene3D" id="3.10.50.40">
    <property type="match status" value="1"/>
</dbReference>
<organism evidence="5 6">
    <name type="scientific">Tribonema minus</name>
    <dbReference type="NCBI Taxonomy" id="303371"/>
    <lineage>
        <taxon>Eukaryota</taxon>
        <taxon>Sar</taxon>
        <taxon>Stramenopiles</taxon>
        <taxon>Ochrophyta</taxon>
        <taxon>PX clade</taxon>
        <taxon>Xanthophyceae</taxon>
        <taxon>Tribonematales</taxon>
        <taxon>Tribonemataceae</taxon>
        <taxon>Tribonema</taxon>
    </lineage>
</organism>
<feature type="region of interest" description="Disordered" evidence="3">
    <location>
        <begin position="468"/>
        <end position="546"/>
    </location>
</feature>
<feature type="compositionally biased region" description="Polar residues" evidence="3">
    <location>
        <begin position="181"/>
        <end position="197"/>
    </location>
</feature>
<dbReference type="GO" id="GO:0003755">
    <property type="term" value="F:peptidyl-prolyl cis-trans isomerase activity"/>
    <property type="evidence" value="ECO:0007669"/>
    <property type="project" value="InterPro"/>
</dbReference>
<comment type="caution">
    <text evidence="5">The sequence shown here is derived from an EMBL/GenBank/DDBJ whole genome shotgun (WGS) entry which is preliminary data.</text>
</comment>
<evidence type="ECO:0000256" key="2">
    <source>
        <dbReference type="PROSITE-ProRule" id="PRU00192"/>
    </source>
</evidence>
<evidence type="ECO:0000259" key="4">
    <source>
        <dbReference type="PROSITE" id="PS50002"/>
    </source>
</evidence>
<dbReference type="PROSITE" id="PS50002">
    <property type="entry name" value="SH3"/>
    <property type="match status" value="2"/>
</dbReference>
<feature type="domain" description="SH3" evidence="4">
    <location>
        <begin position="409"/>
        <end position="470"/>
    </location>
</feature>
<dbReference type="Pfam" id="PF00254">
    <property type="entry name" value="FKBP_C"/>
    <property type="match status" value="1"/>
</dbReference>
<feature type="region of interest" description="Disordered" evidence="3">
    <location>
        <begin position="178"/>
        <end position="197"/>
    </location>
</feature>
<dbReference type="Proteomes" id="UP000664859">
    <property type="component" value="Unassembled WGS sequence"/>
</dbReference>
<feature type="compositionally biased region" description="Low complexity" evidence="3">
    <location>
        <begin position="571"/>
        <end position="593"/>
    </location>
</feature>
<proteinExistence type="predicted"/>
<evidence type="ECO:0000313" key="6">
    <source>
        <dbReference type="Proteomes" id="UP000664859"/>
    </source>
</evidence>
<dbReference type="InterPro" id="IPR039801">
    <property type="entry name" value="EPS8-like"/>
</dbReference>
<feature type="region of interest" description="Disordered" evidence="3">
    <location>
        <begin position="561"/>
        <end position="593"/>
    </location>
</feature>
<dbReference type="SUPFAM" id="SSF50044">
    <property type="entry name" value="SH3-domain"/>
    <property type="match status" value="2"/>
</dbReference>
<feature type="region of interest" description="Disordered" evidence="3">
    <location>
        <begin position="335"/>
        <end position="405"/>
    </location>
</feature>
<feature type="compositionally biased region" description="Gly residues" evidence="3">
    <location>
        <begin position="246"/>
        <end position="282"/>
    </location>
</feature>
<feature type="region of interest" description="Disordered" evidence="3">
    <location>
        <begin position="246"/>
        <end position="284"/>
    </location>
</feature>
<dbReference type="PANTHER" id="PTHR12287:SF23">
    <property type="entry name" value="AROUSER, ISOFORM A-RELATED"/>
    <property type="match status" value="1"/>
</dbReference>
<feature type="region of interest" description="Disordered" evidence="3">
    <location>
        <begin position="896"/>
        <end position="993"/>
    </location>
</feature>
<feature type="region of interest" description="Disordered" evidence="3">
    <location>
        <begin position="1"/>
        <end position="50"/>
    </location>
</feature>
<feature type="compositionally biased region" description="Basic and acidic residues" evidence="3">
    <location>
        <begin position="489"/>
        <end position="506"/>
    </location>
</feature>
<protein>
    <recommendedName>
        <fullName evidence="4">SH3 domain-containing protein</fullName>
    </recommendedName>
</protein>
<feature type="compositionally biased region" description="Basic residues" evidence="3">
    <location>
        <begin position="1"/>
        <end position="11"/>
    </location>
</feature>
<feature type="compositionally biased region" description="Low complexity" evidence="3">
    <location>
        <begin position="954"/>
        <end position="963"/>
    </location>
</feature>
<dbReference type="GO" id="GO:0005886">
    <property type="term" value="C:plasma membrane"/>
    <property type="evidence" value="ECO:0007669"/>
    <property type="project" value="TreeGrafter"/>
</dbReference>
<dbReference type="GO" id="GO:0007266">
    <property type="term" value="P:Rho protein signal transduction"/>
    <property type="evidence" value="ECO:0007669"/>
    <property type="project" value="TreeGrafter"/>
</dbReference>
<dbReference type="InterPro" id="IPR001452">
    <property type="entry name" value="SH3_domain"/>
</dbReference>
<accession>A0A835ZL43</accession>
<dbReference type="GO" id="GO:0003779">
    <property type="term" value="F:actin binding"/>
    <property type="evidence" value="ECO:0007669"/>
    <property type="project" value="TreeGrafter"/>
</dbReference>
<dbReference type="InterPro" id="IPR046357">
    <property type="entry name" value="PPIase_dom_sf"/>
</dbReference>
<feature type="compositionally biased region" description="Gly residues" evidence="3">
    <location>
        <begin position="526"/>
        <end position="538"/>
    </location>
</feature>
<feature type="domain" description="SH3" evidence="4">
    <location>
        <begin position="61"/>
        <end position="123"/>
    </location>
</feature>
<keyword evidence="6" id="KW-1185">Reference proteome</keyword>